<proteinExistence type="predicted"/>
<keyword evidence="2" id="KW-1185">Reference proteome</keyword>
<organism evidence="1 2">
    <name type="scientific">Streptomyces nitrosporeus</name>
    <dbReference type="NCBI Taxonomy" id="28894"/>
    <lineage>
        <taxon>Bacteria</taxon>
        <taxon>Bacillati</taxon>
        <taxon>Actinomycetota</taxon>
        <taxon>Actinomycetes</taxon>
        <taxon>Kitasatosporales</taxon>
        <taxon>Streptomycetaceae</taxon>
        <taxon>Streptomyces</taxon>
    </lineage>
</organism>
<dbReference type="KEGG" id="snk:CP967_08335"/>
<evidence type="ECO:0000313" key="2">
    <source>
        <dbReference type="Proteomes" id="UP000326178"/>
    </source>
</evidence>
<sequence length="95" mass="10696">MSKHTAQMSIRDGRWCLYVALMRVRVSQWPEHDFGPAVQVPTVAERSRALIALGFVFTEGAEWEWTEYSETPDDDTSPVRLLASVQVRSLDGAVS</sequence>
<evidence type="ECO:0000313" key="1">
    <source>
        <dbReference type="EMBL" id="QEU71974.1"/>
    </source>
</evidence>
<dbReference type="EMBL" id="CP023702">
    <property type="protein sequence ID" value="QEU71974.1"/>
    <property type="molecule type" value="Genomic_DNA"/>
</dbReference>
<accession>A0A5J6F8Q0</accession>
<dbReference type="OrthoDB" id="4247158at2"/>
<dbReference type="Proteomes" id="UP000326178">
    <property type="component" value="Chromosome"/>
</dbReference>
<dbReference type="AlphaFoldDB" id="A0A5J6F8Q0"/>
<gene>
    <name evidence="1" type="ORF">CP967_08335</name>
</gene>
<protein>
    <submittedName>
        <fullName evidence="1">Uncharacterized protein</fullName>
    </submittedName>
</protein>
<name>A0A5J6F8Q0_9ACTN</name>
<dbReference type="Pfam" id="PF19820">
    <property type="entry name" value="DUF6303"/>
    <property type="match status" value="1"/>
</dbReference>
<reference evidence="1 2" key="1">
    <citation type="submission" date="2017-09" db="EMBL/GenBank/DDBJ databases">
        <authorList>
            <person name="Lee N."/>
            <person name="Cho B.-K."/>
        </authorList>
    </citation>
    <scope>NUCLEOTIDE SEQUENCE [LARGE SCALE GENOMIC DNA]</scope>
    <source>
        <strain evidence="1 2">ATCC 12769</strain>
    </source>
</reference>
<dbReference type="InterPro" id="IPR046270">
    <property type="entry name" value="DUF6303"/>
</dbReference>